<comment type="subunit">
    <text evidence="6">Has multiple subunits with at least A(3), B(3), C, D, E, F, H, I and proteolipid K(x).</text>
</comment>
<reference evidence="8" key="1">
    <citation type="submission" date="2020-10" db="EMBL/GenBank/DDBJ databases">
        <authorList>
            <person name="Hahn C.J."/>
            <person name="Laso-Perez R."/>
            <person name="Vulcano F."/>
            <person name="Vaziourakis K.-M."/>
            <person name="Stokke R."/>
            <person name="Steen I.H."/>
            <person name="Teske A."/>
            <person name="Boetius A."/>
            <person name="Liebeke M."/>
            <person name="Amann R."/>
            <person name="Knittel K."/>
        </authorList>
    </citation>
    <scope>NUCLEOTIDE SEQUENCE</scope>
    <source>
        <strain evidence="8">Gfbio:e3339647-f889-4370-9287-4fb5cb688e4c:AG392D22_GoMArc1</strain>
        <strain evidence="7">Gfbio:e3339647-f889-4370-9287-4fb5cb688e4c:AG394J04_GoMArc1</strain>
    </source>
</reference>
<dbReference type="GO" id="GO:0005886">
    <property type="term" value="C:plasma membrane"/>
    <property type="evidence" value="ECO:0007669"/>
    <property type="project" value="UniProtKB-SubCell"/>
</dbReference>
<keyword evidence="3 6" id="KW-0375">Hydrogen ion transport</keyword>
<dbReference type="Proteomes" id="UP000634805">
    <property type="component" value="Unassembled WGS sequence"/>
</dbReference>
<comment type="caution">
    <text evidence="8">The sequence shown here is derived from an EMBL/GenBank/DDBJ whole genome shotgun (WGS) entry which is preliminary data.</text>
</comment>
<evidence type="ECO:0000256" key="3">
    <source>
        <dbReference type="ARBA" id="ARBA00022781"/>
    </source>
</evidence>
<protein>
    <recommendedName>
        <fullName evidence="6">A-type ATP synthase subunit C</fullName>
    </recommendedName>
</protein>
<dbReference type="EMBL" id="CAJHIS010000009">
    <property type="protein sequence ID" value="CAD6493082.1"/>
    <property type="molecule type" value="Genomic_DNA"/>
</dbReference>
<keyword evidence="2 6" id="KW-0813">Transport</keyword>
<dbReference type="AlphaFoldDB" id="A0A811TBP1"/>
<evidence type="ECO:0000256" key="4">
    <source>
        <dbReference type="ARBA" id="ARBA00023065"/>
    </source>
</evidence>
<comment type="similarity">
    <text evidence="1 6">Belongs to the V-ATPase V0D/AC39 subunit family.</text>
</comment>
<comment type="subcellular location">
    <subcellularLocation>
        <location evidence="6">Cell membrane</location>
        <topology evidence="6">Peripheral membrane protein</topology>
    </subcellularLocation>
</comment>
<dbReference type="HAMAP" id="MF_00314">
    <property type="entry name" value="ATP_synth_C_arch"/>
    <property type="match status" value="1"/>
</dbReference>
<dbReference type="Gene3D" id="1.20.1690.10">
    <property type="entry name" value="V-type ATP synthase subunit C domain"/>
    <property type="match status" value="2"/>
</dbReference>
<dbReference type="PANTHER" id="PTHR38682:SF1">
    <property type="entry name" value="V-TYPE ATP SYNTHASE SUBUNIT C"/>
    <property type="match status" value="1"/>
</dbReference>
<proteinExistence type="inferred from homology"/>
<dbReference type="PANTHER" id="PTHR38682">
    <property type="entry name" value="V-TYPE ATP SYNTHASE SUBUNIT C"/>
    <property type="match status" value="1"/>
</dbReference>
<evidence type="ECO:0000313" key="8">
    <source>
        <dbReference type="EMBL" id="CAD6493082.1"/>
    </source>
</evidence>
<dbReference type="Pfam" id="PF01992">
    <property type="entry name" value="vATP-synt_AC39"/>
    <property type="match status" value="1"/>
</dbReference>
<evidence type="ECO:0000313" key="7">
    <source>
        <dbReference type="EMBL" id="CAD6492299.1"/>
    </source>
</evidence>
<evidence type="ECO:0000256" key="1">
    <source>
        <dbReference type="ARBA" id="ARBA00006709"/>
    </source>
</evidence>
<dbReference type="InterPro" id="IPR014272">
    <property type="entry name" value="ATPase_V0-cplx_csu"/>
</dbReference>
<dbReference type="InterPro" id="IPR044911">
    <property type="entry name" value="V-type_ATPase_csu/dsu_dom_3"/>
</dbReference>
<dbReference type="GO" id="GO:0005524">
    <property type="term" value="F:ATP binding"/>
    <property type="evidence" value="ECO:0007669"/>
    <property type="project" value="UniProtKB-UniRule"/>
</dbReference>
<accession>A0A811TBP1</accession>
<evidence type="ECO:0000256" key="6">
    <source>
        <dbReference type="HAMAP-Rule" id="MF_00314"/>
    </source>
</evidence>
<evidence type="ECO:0000313" key="9">
    <source>
        <dbReference type="Proteomes" id="UP000634805"/>
    </source>
</evidence>
<dbReference type="SUPFAM" id="SSF103486">
    <property type="entry name" value="V-type ATP synthase subunit C"/>
    <property type="match status" value="1"/>
</dbReference>
<keyword evidence="6" id="KW-0472">Membrane</keyword>
<keyword evidence="6" id="KW-1003">Cell membrane</keyword>
<dbReference type="EMBL" id="CAJHIP010000008">
    <property type="protein sequence ID" value="CAD6492299.1"/>
    <property type="molecule type" value="Genomic_DNA"/>
</dbReference>
<organism evidence="8 9">
    <name type="scientific">Candidatus Argoarchaeum ethanivorans</name>
    <dbReference type="NCBI Taxonomy" id="2608793"/>
    <lineage>
        <taxon>Archaea</taxon>
        <taxon>Methanobacteriati</taxon>
        <taxon>Methanobacteriota</taxon>
        <taxon>Stenosarchaea group</taxon>
        <taxon>Methanomicrobia</taxon>
        <taxon>Methanosarcinales</taxon>
        <taxon>Methanosarcinales incertae sedis</taxon>
        <taxon>GOM Arc I cluster</taxon>
        <taxon>Candidatus Argoarchaeum</taxon>
    </lineage>
</organism>
<dbReference type="InterPro" id="IPR050873">
    <property type="entry name" value="V-ATPase_V0D/AC39_subunit"/>
</dbReference>
<gene>
    <name evidence="6 8" type="primary">atpC</name>
    <name evidence="8" type="ORF">EMLJLAPB_00438</name>
    <name evidence="7" type="ORF">FFODKBPE_00303</name>
</gene>
<dbReference type="InterPro" id="IPR002843">
    <property type="entry name" value="ATPase_V0-cplx_csu/dsu"/>
</dbReference>
<dbReference type="NCBIfam" id="TIGR02923">
    <property type="entry name" value="AhaC"/>
    <property type="match status" value="1"/>
</dbReference>
<dbReference type="GO" id="GO:0042777">
    <property type="term" value="P:proton motive force-driven plasma membrane ATP synthesis"/>
    <property type="evidence" value="ECO:0007669"/>
    <property type="project" value="UniProtKB-UniRule"/>
</dbReference>
<dbReference type="InterPro" id="IPR036079">
    <property type="entry name" value="ATPase_csu/dsu_sf"/>
</dbReference>
<name>A0A811TBP1_9EURY</name>
<evidence type="ECO:0000256" key="2">
    <source>
        <dbReference type="ARBA" id="ARBA00022448"/>
    </source>
</evidence>
<dbReference type="GO" id="GO:0046933">
    <property type="term" value="F:proton-transporting ATP synthase activity, rotational mechanism"/>
    <property type="evidence" value="ECO:0007669"/>
    <property type="project" value="UniProtKB-UniRule"/>
</dbReference>
<dbReference type="GO" id="GO:0033179">
    <property type="term" value="C:proton-transporting V-type ATPase, V0 domain"/>
    <property type="evidence" value="ECO:0007669"/>
    <property type="project" value="InterPro"/>
</dbReference>
<dbReference type="GO" id="GO:0046961">
    <property type="term" value="F:proton-transporting ATPase activity, rotational mechanism"/>
    <property type="evidence" value="ECO:0007669"/>
    <property type="project" value="InterPro"/>
</dbReference>
<dbReference type="Gene3D" id="1.10.132.50">
    <property type="entry name" value="ATP synthase (C/AC39) subunit, domain 3"/>
    <property type="match status" value="1"/>
</dbReference>
<dbReference type="NCBIfam" id="NF002268">
    <property type="entry name" value="PRK01198.1-4"/>
    <property type="match status" value="1"/>
</dbReference>
<keyword evidence="5 6" id="KW-0066">ATP synthesis</keyword>
<dbReference type="Proteomes" id="UP000603056">
    <property type="component" value="Unassembled WGS sequence"/>
</dbReference>
<sequence length="343" mass="39532">MCGLFKTPAYAYITARVRARKRKLIPKETYPKLLNMQLPEIIRFIEESEYKKDVDELSAKFKSIDLLEHALGRSLGASYRKLMDISRGEVNYLITEYMRRWDVWNIKTVIRGKYYGASEEEILNCVVSAGELHYPELELMAKKESIGDVIASLEHTPYYPVLTKYEGGMLNKIEDELDRLSYTRLLDAVGGSPGEKFFLKFIQTEIDIKNLKMLFRLKKAGVEREYVQNILITGGLELKESDLTRLSGLSFSELVHSLDGYSYWRSISDVVSDQMTTLMDVDTKLDAHLMNYASQISHYYPLSILPVLDYILSKKIEVDNLRVIARGKELKLADEIIRSHLVM</sequence>
<evidence type="ECO:0000256" key="5">
    <source>
        <dbReference type="ARBA" id="ARBA00023310"/>
    </source>
</evidence>
<comment type="function">
    <text evidence="6">Component of the A-type ATP synthase that produces ATP from ADP in the presence of a proton gradient across the membrane.</text>
</comment>
<keyword evidence="4 6" id="KW-0406">Ion transport</keyword>
<dbReference type="InterPro" id="IPR035067">
    <property type="entry name" value="V-type_ATPase_csu/dsu"/>
</dbReference>